<name>A0A6J0BRL1_NEOLC</name>
<accession>A0A6J0BRL1</accession>
<evidence type="ECO:0000256" key="1">
    <source>
        <dbReference type="SAM" id="MobiDB-lite"/>
    </source>
</evidence>
<feature type="transmembrane region" description="Helical" evidence="2">
    <location>
        <begin position="179"/>
        <end position="200"/>
    </location>
</feature>
<dbReference type="GeneID" id="107222521"/>
<dbReference type="FunCoup" id="A0A6J0BRL1">
    <property type="interactions" value="2"/>
</dbReference>
<keyword evidence="2" id="KW-0472">Membrane</keyword>
<dbReference type="InParanoid" id="A0A6J0BRL1"/>
<evidence type="ECO:0000313" key="4">
    <source>
        <dbReference type="RefSeq" id="XP_015517416.2"/>
    </source>
</evidence>
<dbReference type="AlphaFoldDB" id="A0A6J0BRL1"/>
<sequence length="343" mass="38356">MAVSSLVRPLCLCLGTLGLVQGLILCILTLLGVLVHLCVITVDSDETFSTFVPLVVGLYFQGAECQVYNTTVLSDDYFLNLVTPEWLFIWMAVYVGVSGLWIIFSTLIMSGCVYRKKILHYFLPCWIILTLGNCTMDLVLAVYFGFDFTDLISNASEIYGTSLVPVVPFAMMILSVKGGALWVINFIGSIFAIVALHNFVKHKDDRKPLFLERAGFLDQNPIDGFAPIEVPRPTSLLLNTNSKKTNISTIPTLHSYYVNHQDTRSELQSPISNISPLDTWRKPILRDIPDPDYSPTSTVTGLKNATDSQSTRQQQSLYNPTLPLRPSLKKSQQSYERKEDISL</sequence>
<feature type="transmembrane region" description="Helical" evidence="2">
    <location>
        <begin position="12"/>
        <end position="42"/>
    </location>
</feature>
<feature type="transmembrane region" description="Helical" evidence="2">
    <location>
        <begin position="121"/>
        <end position="146"/>
    </location>
</feature>
<evidence type="ECO:0000313" key="3">
    <source>
        <dbReference type="Proteomes" id="UP000829291"/>
    </source>
</evidence>
<reference evidence="4" key="1">
    <citation type="submission" date="2025-08" db="UniProtKB">
        <authorList>
            <consortium name="RefSeq"/>
        </authorList>
    </citation>
    <scope>IDENTIFICATION</scope>
    <source>
        <tissue evidence="4">Thorax and Abdomen</tissue>
    </source>
</reference>
<dbReference type="RefSeq" id="XP_015517416.2">
    <property type="nucleotide sequence ID" value="XM_015661930.2"/>
</dbReference>
<gene>
    <name evidence="4" type="primary">LOC107222521</name>
</gene>
<keyword evidence="3" id="KW-1185">Reference proteome</keyword>
<dbReference type="Proteomes" id="UP000829291">
    <property type="component" value="Chromosome 2"/>
</dbReference>
<evidence type="ECO:0000256" key="2">
    <source>
        <dbReference type="SAM" id="Phobius"/>
    </source>
</evidence>
<feature type="transmembrane region" description="Helical" evidence="2">
    <location>
        <begin position="87"/>
        <end position="109"/>
    </location>
</feature>
<protein>
    <submittedName>
        <fullName evidence="4">Uncharacterized protein LOC107222521 isoform X1</fullName>
    </submittedName>
</protein>
<feature type="compositionally biased region" description="Polar residues" evidence="1">
    <location>
        <begin position="294"/>
        <end position="319"/>
    </location>
</feature>
<proteinExistence type="predicted"/>
<feature type="region of interest" description="Disordered" evidence="1">
    <location>
        <begin position="285"/>
        <end position="343"/>
    </location>
</feature>
<dbReference type="OrthoDB" id="10264154at2759"/>
<keyword evidence="2" id="KW-0812">Transmembrane</keyword>
<dbReference type="KEGG" id="nlo:107222521"/>
<organism evidence="4">
    <name type="scientific">Neodiprion lecontei</name>
    <name type="common">Redheaded pine sawfly</name>
    <dbReference type="NCBI Taxonomy" id="441921"/>
    <lineage>
        <taxon>Eukaryota</taxon>
        <taxon>Metazoa</taxon>
        <taxon>Ecdysozoa</taxon>
        <taxon>Arthropoda</taxon>
        <taxon>Hexapoda</taxon>
        <taxon>Insecta</taxon>
        <taxon>Pterygota</taxon>
        <taxon>Neoptera</taxon>
        <taxon>Endopterygota</taxon>
        <taxon>Hymenoptera</taxon>
        <taxon>Tenthredinoidea</taxon>
        <taxon>Diprionidae</taxon>
        <taxon>Diprioninae</taxon>
        <taxon>Neodiprion</taxon>
    </lineage>
</organism>
<keyword evidence="2" id="KW-1133">Transmembrane helix</keyword>